<dbReference type="OrthoDB" id="691329at2759"/>
<sequence length="328" mass="36103">MAAARRLSELLQEQQEPFLVETAAYKTRRTRRASRAGTGGCFPAAGAADACRRLLSLCNNGFKKRRNSSVGGLGSALSKVLCGRAMRSVLRWEDIAGGGCFSGAGGCGGREFRRLRRSIGDSGECDPTRMDQFGDDERVRWKGDMEEVDSSRQLSPVSVLDLHSDGDDSSPVHSHCKLSLSESTVIMIYYSVTISHPCHLGDEKPSTSGSSPPSEAFLGPGSPCFTYNLNDKFCEMDVDESEEDTVSRNGRSIEEQISSWEKIAGDISRIPSMMELDLKQSMQQWREHRPEVAEIGNRIETLIFEDIRRETVCDMLASHCTLATPTSC</sequence>
<dbReference type="EMBL" id="RWGY01000004">
    <property type="protein sequence ID" value="TVU45726.1"/>
    <property type="molecule type" value="Genomic_DNA"/>
</dbReference>
<evidence type="ECO:0000313" key="1">
    <source>
        <dbReference type="EMBL" id="TVU45726.1"/>
    </source>
</evidence>
<evidence type="ECO:0000313" key="2">
    <source>
        <dbReference type="Proteomes" id="UP000324897"/>
    </source>
</evidence>
<feature type="non-terminal residue" evidence="1">
    <location>
        <position position="1"/>
    </location>
</feature>
<dbReference type="PANTHER" id="PTHR36885">
    <property type="entry name" value="EXPRESSED PROTEIN"/>
    <property type="match status" value="1"/>
</dbReference>
<keyword evidence="2" id="KW-1185">Reference proteome</keyword>
<dbReference type="Proteomes" id="UP000324897">
    <property type="component" value="Chromosome 5"/>
</dbReference>
<comment type="caution">
    <text evidence="1">The sequence shown here is derived from an EMBL/GenBank/DDBJ whole genome shotgun (WGS) entry which is preliminary data.</text>
</comment>
<gene>
    <name evidence="1" type="ORF">EJB05_05224</name>
</gene>
<reference evidence="1 2" key="1">
    <citation type="journal article" date="2019" name="Sci. Rep.">
        <title>A high-quality genome of Eragrostis curvula grass provides insights into Poaceae evolution and supports new strategies to enhance forage quality.</title>
        <authorList>
            <person name="Carballo J."/>
            <person name="Santos B.A.C.M."/>
            <person name="Zappacosta D."/>
            <person name="Garbus I."/>
            <person name="Selva J.P."/>
            <person name="Gallo C.A."/>
            <person name="Diaz A."/>
            <person name="Albertini E."/>
            <person name="Caccamo M."/>
            <person name="Echenique V."/>
        </authorList>
    </citation>
    <scope>NUCLEOTIDE SEQUENCE [LARGE SCALE GENOMIC DNA]</scope>
    <source>
        <strain evidence="2">cv. Victoria</strain>
        <tissue evidence="1">Leaf</tissue>
    </source>
</reference>
<accession>A0A5J9WCN2</accession>
<dbReference type="Gramene" id="TVU45726">
    <property type="protein sequence ID" value="TVU45726"/>
    <property type="gene ID" value="EJB05_05224"/>
</dbReference>
<proteinExistence type="predicted"/>
<organism evidence="1 2">
    <name type="scientific">Eragrostis curvula</name>
    <name type="common">weeping love grass</name>
    <dbReference type="NCBI Taxonomy" id="38414"/>
    <lineage>
        <taxon>Eukaryota</taxon>
        <taxon>Viridiplantae</taxon>
        <taxon>Streptophyta</taxon>
        <taxon>Embryophyta</taxon>
        <taxon>Tracheophyta</taxon>
        <taxon>Spermatophyta</taxon>
        <taxon>Magnoliopsida</taxon>
        <taxon>Liliopsida</taxon>
        <taxon>Poales</taxon>
        <taxon>Poaceae</taxon>
        <taxon>PACMAD clade</taxon>
        <taxon>Chloridoideae</taxon>
        <taxon>Eragrostideae</taxon>
        <taxon>Eragrostidinae</taxon>
        <taxon>Eragrostis</taxon>
    </lineage>
</organism>
<dbReference type="AlphaFoldDB" id="A0A5J9WCN2"/>
<dbReference type="PANTHER" id="PTHR36885:SF2">
    <property type="entry name" value="DUF4378 DOMAIN-CONTAINING PROTEIN"/>
    <property type="match status" value="1"/>
</dbReference>
<evidence type="ECO:0008006" key="3">
    <source>
        <dbReference type="Google" id="ProtNLM"/>
    </source>
</evidence>
<name>A0A5J9WCN2_9POAL</name>
<protein>
    <recommendedName>
        <fullName evidence="3">DUF4378 domain-containing protein</fullName>
    </recommendedName>
</protein>